<dbReference type="AlphaFoldDB" id="K0R133"/>
<evidence type="ECO:0000256" key="1">
    <source>
        <dbReference type="ARBA" id="ARBA00038101"/>
    </source>
</evidence>
<comment type="similarity">
    <text evidence="1">Belongs to the sel-1 family.</text>
</comment>
<dbReference type="PANTHER" id="PTHR11102:SF160">
    <property type="entry name" value="ERAD-ASSOCIATED E3 UBIQUITIN-PROTEIN LIGASE COMPONENT HRD3"/>
    <property type="match status" value="1"/>
</dbReference>
<dbReference type="Proteomes" id="UP000266841">
    <property type="component" value="Unassembled WGS sequence"/>
</dbReference>
<comment type="caution">
    <text evidence="2">The sequence shown here is derived from an EMBL/GenBank/DDBJ whole genome shotgun (WGS) entry which is preliminary data.</text>
</comment>
<sequence length="370" mass="40596">MSDAGGSADLGDAQNLERRLMASGLDRPEGDRCPICFDLVGLPMNKHSSINACCMKRVCDGCGMAAWQRGIYDRCPFCRTNVPNDNASHLAMIQKRVSKGDAAAIKVLGDGYCHGELGLAKNVPRAVELWTEAAELGSINAQFQLGLVYYTGEGVEEDKARGIRHWQQAAMRGDVQSRHGLGAVEHANGNHQLAVQHWMISAKMGYEDSLNCIQHMFKEGHATRAQYAEALLGYRDAVEETKSPQREEAKRLGLGLKDKAARIGRERRTLSVVSWSRGLERPVQYPQAVVTSSQRASHNSTTRIQAMKDRAVQSQVERQFTLRMGKVLKGLSAPMSTGGYVDVSEVPKITLKDSSEAFFEVCPTPDGDGM</sequence>
<gene>
    <name evidence="2" type="ORF">THAOC_35322</name>
</gene>
<dbReference type="Gene3D" id="3.30.40.10">
    <property type="entry name" value="Zinc/RING finger domain, C3HC4 (zinc finger)"/>
    <property type="match status" value="1"/>
</dbReference>
<dbReference type="EMBL" id="AGNL01048055">
    <property type="protein sequence ID" value="EJK46033.1"/>
    <property type="molecule type" value="Genomic_DNA"/>
</dbReference>
<protein>
    <recommendedName>
        <fullName evidence="4">RING-type domain-containing protein</fullName>
    </recommendedName>
</protein>
<dbReference type="InterPro" id="IPR011990">
    <property type="entry name" value="TPR-like_helical_dom_sf"/>
</dbReference>
<dbReference type="InterPro" id="IPR050767">
    <property type="entry name" value="Sel1_AlgK"/>
</dbReference>
<reference evidence="2 3" key="1">
    <citation type="journal article" date="2012" name="Genome Biol.">
        <title>Genome and low-iron response of an oceanic diatom adapted to chronic iron limitation.</title>
        <authorList>
            <person name="Lommer M."/>
            <person name="Specht M."/>
            <person name="Roy A.S."/>
            <person name="Kraemer L."/>
            <person name="Andreson R."/>
            <person name="Gutowska M.A."/>
            <person name="Wolf J."/>
            <person name="Bergner S.V."/>
            <person name="Schilhabel M.B."/>
            <person name="Klostermeier U.C."/>
            <person name="Beiko R.G."/>
            <person name="Rosenstiel P."/>
            <person name="Hippler M."/>
            <person name="Laroche J."/>
        </authorList>
    </citation>
    <scope>NUCLEOTIDE SEQUENCE [LARGE SCALE GENOMIC DNA]</scope>
    <source>
        <strain evidence="2 3">CCMP1005</strain>
    </source>
</reference>
<dbReference type="InterPro" id="IPR006597">
    <property type="entry name" value="Sel1-like"/>
</dbReference>
<keyword evidence="3" id="KW-1185">Reference proteome</keyword>
<dbReference type="SUPFAM" id="SSF57850">
    <property type="entry name" value="RING/U-box"/>
    <property type="match status" value="1"/>
</dbReference>
<dbReference type="InterPro" id="IPR013083">
    <property type="entry name" value="Znf_RING/FYVE/PHD"/>
</dbReference>
<evidence type="ECO:0000313" key="3">
    <source>
        <dbReference type="Proteomes" id="UP000266841"/>
    </source>
</evidence>
<organism evidence="2 3">
    <name type="scientific">Thalassiosira oceanica</name>
    <name type="common">Marine diatom</name>
    <dbReference type="NCBI Taxonomy" id="159749"/>
    <lineage>
        <taxon>Eukaryota</taxon>
        <taxon>Sar</taxon>
        <taxon>Stramenopiles</taxon>
        <taxon>Ochrophyta</taxon>
        <taxon>Bacillariophyta</taxon>
        <taxon>Coscinodiscophyceae</taxon>
        <taxon>Thalassiosirophycidae</taxon>
        <taxon>Thalassiosirales</taxon>
        <taxon>Thalassiosiraceae</taxon>
        <taxon>Thalassiosira</taxon>
    </lineage>
</organism>
<name>K0R133_THAOC</name>
<dbReference type="eggNOG" id="ENOG502S2H7">
    <property type="taxonomic scope" value="Eukaryota"/>
</dbReference>
<dbReference type="Gene3D" id="1.25.40.10">
    <property type="entry name" value="Tetratricopeptide repeat domain"/>
    <property type="match status" value="1"/>
</dbReference>
<feature type="non-terminal residue" evidence="2">
    <location>
        <position position="370"/>
    </location>
</feature>
<evidence type="ECO:0000313" key="2">
    <source>
        <dbReference type="EMBL" id="EJK46033.1"/>
    </source>
</evidence>
<evidence type="ECO:0008006" key="4">
    <source>
        <dbReference type="Google" id="ProtNLM"/>
    </source>
</evidence>
<dbReference type="Pfam" id="PF08238">
    <property type="entry name" value="Sel1"/>
    <property type="match status" value="2"/>
</dbReference>
<dbReference type="SUPFAM" id="SSF81901">
    <property type="entry name" value="HCP-like"/>
    <property type="match status" value="1"/>
</dbReference>
<dbReference type="SMART" id="SM00671">
    <property type="entry name" value="SEL1"/>
    <property type="match status" value="2"/>
</dbReference>
<dbReference type="PANTHER" id="PTHR11102">
    <property type="entry name" value="SEL-1-LIKE PROTEIN"/>
    <property type="match status" value="1"/>
</dbReference>
<accession>K0R133</accession>
<proteinExistence type="inferred from homology"/>